<dbReference type="AlphaFoldDB" id="A0A8H3KXD2"/>
<proteinExistence type="predicted"/>
<evidence type="ECO:0000313" key="2">
    <source>
        <dbReference type="EMBL" id="GES75479.1"/>
    </source>
</evidence>
<sequence length="207" mass="23707">MATRHHKNKSEKTSENKYMKMSEDSVKVSRKIIEKLLRYDSQIISKIDILINGQKDIKNCLKDIEKKLGRNNNKTNNTIDQNYIKLTKQHNNIRGTYTSRQKLENKEKFLCFETKNESSSTDTNNRKLGKGANDNKGTNTNSKNADKGEGINTNCKGEGTNTDSKDNKGASIDNKGESIYDSDGSYNTEKENQHLNSLFDNYKLRRR</sequence>
<evidence type="ECO:0000313" key="3">
    <source>
        <dbReference type="Proteomes" id="UP000615446"/>
    </source>
</evidence>
<dbReference type="EMBL" id="BLAL01000016">
    <property type="protein sequence ID" value="GES75479.1"/>
    <property type="molecule type" value="Genomic_DNA"/>
</dbReference>
<feature type="compositionally biased region" description="Basic and acidic residues" evidence="1">
    <location>
        <begin position="163"/>
        <end position="178"/>
    </location>
</feature>
<dbReference type="Proteomes" id="UP000615446">
    <property type="component" value="Unassembled WGS sequence"/>
</dbReference>
<feature type="compositionally biased region" description="Polar residues" evidence="1">
    <location>
        <begin position="151"/>
        <end position="162"/>
    </location>
</feature>
<feature type="region of interest" description="Disordered" evidence="1">
    <location>
        <begin position="114"/>
        <end position="192"/>
    </location>
</feature>
<accession>A0A8H3KXD2</accession>
<name>A0A8H3KXD2_9GLOM</name>
<protein>
    <submittedName>
        <fullName evidence="2">Uncharacterized protein</fullName>
    </submittedName>
</protein>
<organism evidence="2 3">
    <name type="scientific">Rhizophagus clarus</name>
    <dbReference type="NCBI Taxonomy" id="94130"/>
    <lineage>
        <taxon>Eukaryota</taxon>
        <taxon>Fungi</taxon>
        <taxon>Fungi incertae sedis</taxon>
        <taxon>Mucoromycota</taxon>
        <taxon>Glomeromycotina</taxon>
        <taxon>Glomeromycetes</taxon>
        <taxon>Glomerales</taxon>
        <taxon>Glomeraceae</taxon>
        <taxon>Rhizophagus</taxon>
    </lineage>
</organism>
<comment type="caution">
    <text evidence="2">The sequence shown here is derived from an EMBL/GenBank/DDBJ whole genome shotgun (WGS) entry which is preliminary data.</text>
</comment>
<reference evidence="2" key="1">
    <citation type="submission" date="2019-10" db="EMBL/GenBank/DDBJ databases">
        <title>Conservation and host-specific expression of non-tandemly repeated heterogenous ribosome RNA gene in arbuscular mycorrhizal fungi.</title>
        <authorList>
            <person name="Maeda T."/>
            <person name="Kobayashi Y."/>
            <person name="Nakagawa T."/>
            <person name="Ezawa T."/>
            <person name="Yamaguchi K."/>
            <person name="Bino T."/>
            <person name="Nishimoto Y."/>
            <person name="Shigenobu S."/>
            <person name="Kawaguchi M."/>
        </authorList>
    </citation>
    <scope>NUCLEOTIDE SEQUENCE</scope>
    <source>
        <strain evidence="2">HR1</strain>
    </source>
</reference>
<evidence type="ECO:0000256" key="1">
    <source>
        <dbReference type="SAM" id="MobiDB-lite"/>
    </source>
</evidence>
<gene>
    <name evidence="2" type="ORF">RCL2_000291400</name>
</gene>